<dbReference type="InterPro" id="IPR010997">
    <property type="entry name" value="HRDC-like_sf"/>
</dbReference>
<dbReference type="CDD" id="cd06142">
    <property type="entry name" value="RNaseD_exo"/>
    <property type="match status" value="1"/>
</dbReference>
<dbReference type="InterPro" id="IPR044876">
    <property type="entry name" value="HRDC_dom_sf"/>
</dbReference>
<sequence length="393" mass="42891">MSAADLSPAQLAERARATGALAIDTEFMGEGRYRSLLCLIQIAVQGPEGLDGPSDIAVVDPLDPHGPDITPLAEVLADPTVEIVMHAGRQDVALLRREWRTDVTNVFDTQVAAGFAGMRAQLGYEALLNQTLGVRLAKSASFTRWDRRPLSDEQETYAREDVEHLLQAAAALKDRLLELGRLDWATEECRALESATDGRDVDHVLGRLPKSASLDPEQRAVARVLVAWREETAASEDRPVQSVLADAGLVEVARRRPTDLEKLRQIRGLHEGVVRRRGADLVATVARGREQPPIAVDSTKPLPTDPDDAGLIVLAEALVRALADEAQVAYELLATRADLQRIVSAERAGAPEPDVRALSGWRRAVVGEELLALLRGERTLRVTDGLRLQVETR</sequence>
<dbReference type="InterPro" id="IPR051086">
    <property type="entry name" value="RNase_D-like"/>
</dbReference>
<dbReference type="Pfam" id="PF00570">
    <property type="entry name" value="HRDC"/>
    <property type="match status" value="1"/>
</dbReference>
<dbReference type="PANTHER" id="PTHR47649:SF1">
    <property type="entry name" value="RIBONUCLEASE D"/>
    <property type="match status" value="1"/>
</dbReference>
<dbReference type="Gene3D" id="1.10.150.80">
    <property type="entry name" value="HRDC domain"/>
    <property type="match status" value="2"/>
</dbReference>
<gene>
    <name evidence="2" type="ORF">UFOPK3674_00630</name>
</gene>
<dbReference type="InterPro" id="IPR002121">
    <property type="entry name" value="HRDC_dom"/>
</dbReference>
<name>A0A6J7HNK5_9ZZZZ</name>
<dbReference type="AlphaFoldDB" id="A0A6J7HNK5"/>
<dbReference type="SMART" id="SM00474">
    <property type="entry name" value="35EXOc"/>
    <property type="match status" value="1"/>
</dbReference>
<dbReference type="SMART" id="SM00341">
    <property type="entry name" value="HRDC"/>
    <property type="match status" value="1"/>
</dbReference>
<evidence type="ECO:0000259" key="1">
    <source>
        <dbReference type="PROSITE" id="PS50967"/>
    </source>
</evidence>
<accession>A0A6J7HNK5</accession>
<dbReference type="GO" id="GO:0003676">
    <property type="term" value="F:nucleic acid binding"/>
    <property type="evidence" value="ECO:0007669"/>
    <property type="project" value="InterPro"/>
</dbReference>
<organism evidence="2">
    <name type="scientific">freshwater metagenome</name>
    <dbReference type="NCBI Taxonomy" id="449393"/>
    <lineage>
        <taxon>unclassified sequences</taxon>
        <taxon>metagenomes</taxon>
        <taxon>ecological metagenomes</taxon>
    </lineage>
</organism>
<dbReference type="Pfam" id="PF01612">
    <property type="entry name" value="DNA_pol_A_exo1"/>
    <property type="match status" value="1"/>
</dbReference>
<feature type="domain" description="HRDC" evidence="1">
    <location>
        <begin position="215"/>
        <end position="295"/>
    </location>
</feature>
<protein>
    <submittedName>
        <fullName evidence="2">Unannotated protein</fullName>
    </submittedName>
</protein>
<evidence type="ECO:0000313" key="2">
    <source>
        <dbReference type="EMBL" id="CAB4922581.1"/>
    </source>
</evidence>
<proteinExistence type="predicted"/>
<dbReference type="InterPro" id="IPR002562">
    <property type="entry name" value="3'-5'_exonuclease_dom"/>
</dbReference>
<dbReference type="GO" id="GO:0008408">
    <property type="term" value="F:3'-5' exonuclease activity"/>
    <property type="evidence" value="ECO:0007669"/>
    <property type="project" value="InterPro"/>
</dbReference>
<dbReference type="SUPFAM" id="SSF53098">
    <property type="entry name" value="Ribonuclease H-like"/>
    <property type="match status" value="1"/>
</dbReference>
<dbReference type="PROSITE" id="PS50967">
    <property type="entry name" value="HRDC"/>
    <property type="match status" value="1"/>
</dbReference>
<dbReference type="PANTHER" id="PTHR47649">
    <property type="entry name" value="RIBONUCLEASE D"/>
    <property type="match status" value="1"/>
</dbReference>
<dbReference type="GO" id="GO:0000166">
    <property type="term" value="F:nucleotide binding"/>
    <property type="evidence" value="ECO:0007669"/>
    <property type="project" value="InterPro"/>
</dbReference>
<dbReference type="GO" id="GO:0006139">
    <property type="term" value="P:nucleobase-containing compound metabolic process"/>
    <property type="evidence" value="ECO:0007669"/>
    <property type="project" value="InterPro"/>
</dbReference>
<dbReference type="InterPro" id="IPR036397">
    <property type="entry name" value="RNaseH_sf"/>
</dbReference>
<dbReference type="InterPro" id="IPR012337">
    <property type="entry name" value="RNaseH-like_sf"/>
</dbReference>
<dbReference type="SUPFAM" id="SSF47819">
    <property type="entry name" value="HRDC-like"/>
    <property type="match status" value="2"/>
</dbReference>
<dbReference type="EMBL" id="CAFBMX010000003">
    <property type="protein sequence ID" value="CAB4922581.1"/>
    <property type="molecule type" value="Genomic_DNA"/>
</dbReference>
<reference evidence="2" key="1">
    <citation type="submission" date="2020-05" db="EMBL/GenBank/DDBJ databases">
        <authorList>
            <person name="Chiriac C."/>
            <person name="Salcher M."/>
            <person name="Ghai R."/>
            <person name="Kavagutti S V."/>
        </authorList>
    </citation>
    <scope>NUCLEOTIDE SEQUENCE</scope>
</reference>
<dbReference type="Gene3D" id="3.30.420.10">
    <property type="entry name" value="Ribonuclease H-like superfamily/Ribonuclease H"/>
    <property type="match status" value="1"/>
</dbReference>